<keyword evidence="1" id="KW-0472">Membrane</keyword>
<feature type="transmembrane region" description="Helical" evidence="1">
    <location>
        <begin position="516"/>
        <end position="534"/>
    </location>
</feature>
<dbReference type="Gene3D" id="3.30.70.1320">
    <property type="entry name" value="Multidrug efflux transporter AcrB pore domain like"/>
    <property type="match status" value="1"/>
</dbReference>
<feature type="transmembrane region" description="Helical" evidence="1">
    <location>
        <begin position="946"/>
        <end position="965"/>
    </location>
</feature>
<dbReference type="SUPFAM" id="SSF82866">
    <property type="entry name" value="Multidrug efflux transporter AcrB transmembrane domain"/>
    <property type="match status" value="2"/>
</dbReference>
<reference evidence="2 3" key="1">
    <citation type="submission" date="2024-04" db="EMBL/GenBank/DDBJ databases">
        <title>Draft genome sequence of Thalassolituus maritimus NBRC 116585.</title>
        <authorList>
            <person name="Miyakawa T."/>
            <person name="Kusuya Y."/>
            <person name="Miura T."/>
        </authorList>
    </citation>
    <scope>NUCLEOTIDE SEQUENCE [LARGE SCALE GENOMIC DNA]</scope>
    <source>
        <strain evidence="2 3">5NW40-0001</strain>
    </source>
</reference>
<feature type="transmembrane region" description="Helical" evidence="1">
    <location>
        <begin position="332"/>
        <end position="351"/>
    </location>
</feature>
<name>A0ABQ0A0T4_9GAMM</name>
<protein>
    <submittedName>
        <fullName evidence="2">Efflux RND transporter permease subunit</fullName>
    </submittedName>
</protein>
<dbReference type="Gene3D" id="3.30.70.1440">
    <property type="entry name" value="Multidrug efflux transporter AcrB pore domain"/>
    <property type="match status" value="1"/>
</dbReference>
<accession>A0ABQ0A0T4</accession>
<dbReference type="PANTHER" id="PTHR32063">
    <property type="match status" value="1"/>
</dbReference>
<dbReference type="InterPro" id="IPR001036">
    <property type="entry name" value="Acrflvin-R"/>
</dbReference>
<evidence type="ECO:0000313" key="2">
    <source>
        <dbReference type="EMBL" id="GAA6145875.1"/>
    </source>
</evidence>
<keyword evidence="1" id="KW-1133">Transmembrane helix</keyword>
<dbReference type="Proteomes" id="UP001481413">
    <property type="component" value="Unassembled WGS sequence"/>
</dbReference>
<comment type="caution">
    <text evidence="2">The sequence shown here is derived from an EMBL/GenBank/DDBJ whole genome shotgun (WGS) entry which is preliminary data.</text>
</comment>
<sequence>MKLFSLLDRYQRLVFAITSMLLLIGLASWFTMARQEDPSFPYRNAVVTAVFPGATATQIEKLLTEPLEERLAEVDEVDRIRSVSRDSVVVLILELHDHIYDTDAAWDRVQTALDRAEEDFPTGVTELTFENKKMDIPAVILSVTGSDDLVFMATQAERLKRQLLRIPQVSRIELSGDPKEELRLEIDESALNELGINRAQIVQVIQNSNQVIPGGQIQLDGYNLRLVSGSDLSSPESLKSLPLTSSSGQLVPLGAVADIQVLPREPLGTLSYINGERAVMLGIITRRGQVDALKFGQALRAKIATLKDDFYPLQIKEVFFQPEYVDSRLTGLQWNLAGSVAIIALVVVLALGLRNGLLVAAVLPVVAIISLAIYSLGGGVLHQIAVIGMVISLGILIDNAIVVVESIEQNLAAGLNRADAVKGTFAQMAMPLFSSTGTTIAAFIPLLLSKGATGDFTRGIPVMIILALIVSYLISVLVLPLVAQHLVVERRKTRGPFITRLTDFLVTASRDYSKRTLLIVGALMLMAVSLVPGLKLQFFPLADRNQLVLDITLPSNSSVEESRDISTELEQQLLNSDDIMSVYRTVGASGFRVYYNMLIQNEAPNTARLVLTTSDADVNASVIDWIEHDLQSAYPQTMLVVKRLGQGPPTAAPVELRLQSDEPDALSLATDTVLRILHQTPGTDMIRSDLDTGMPEWRYRVDEATAHELGLTTLQVAQTLFSQSRGLSAGEYRYADDPIDIRVRSASGEDSSAALVAGLTLTNPSGVQVPLAALTEQNFAWSPAVIRHYQGIRTVTVLSELAPGAAYNEVLSALYEQLEVTPLPDSVTMQLGGDAEGSGEANTAILKIAPLGAMLLLVFMLIEFNSFRRLGIIMMTIPLAAVGIIPGLVISGSPFGFQSLLGVIALTGIVVNNAIVLLDAIDTRLHDGEPLRDAVDAAIRDRTAPVLLTTLTTVLGLLTLAFSASTLWPPMAWAIISGLLMSTLLTLLVIPVLCRRFLA</sequence>
<feature type="transmembrane region" description="Helical" evidence="1">
    <location>
        <begin position="895"/>
        <end position="918"/>
    </location>
</feature>
<feature type="transmembrane region" description="Helical" evidence="1">
    <location>
        <begin position="425"/>
        <end position="448"/>
    </location>
</feature>
<dbReference type="SUPFAM" id="SSF82693">
    <property type="entry name" value="Multidrug efflux transporter AcrB pore domain, PN1, PN2, PC1 and PC2 subdomains"/>
    <property type="match status" value="2"/>
</dbReference>
<dbReference type="Gene3D" id="3.30.70.1430">
    <property type="entry name" value="Multidrug efflux transporter AcrB pore domain"/>
    <property type="match status" value="2"/>
</dbReference>
<feature type="transmembrane region" description="Helical" evidence="1">
    <location>
        <begin position="383"/>
        <end position="404"/>
    </location>
</feature>
<feature type="transmembrane region" description="Helical" evidence="1">
    <location>
        <begin position="358"/>
        <end position="377"/>
    </location>
</feature>
<organism evidence="2 3">
    <name type="scientific">Thalassolituus maritimus</name>
    <dbReference type="NCBI Taxonomy" id="484498"/>
    <lineage>
        <taxon>Bacteria</taxon>
        <taxon>Pseudomonadati</taxon>
        <taxon>Pseudomonadota</taxon>
        <taxon>Gammaproteobacteria</taxon>
        <taxon>Oceanospirillales</taxon>
        <taxon>Oceanospirillaceae</taxon>
        <taxon>Thalassolituus</taxon>
    </lineage>
</organism>
<proteinExistence type="predicted"/>
<dbReference type="PANTHER" id="PTHR32063:SF18">
    <property type="entry name" value="CATION EFFLUX SYSTEM PROTEIN"/>
    <property type="match status" value="1"/>
</dbReference>
<feature type="transmembrane region" description="Helical" evidence="1">
    <location>
        <begin position="971"/>
        <end position="994"/>
    </location>
</feature>
<feature type="transmembrane region" description="Helical" evidence="1">
    <location>
        <begin position="12"/>
        <end position="32"/>
    </location>
</feature>
<feature type="transmembrane region" description="Helical" evidence="1">
    <location>
        <begin position="844"/>
        <end position="862"/>
    </location>
</feature>
<dbReference type="RefSeq" id="WP_353294987.1">
    <property type="nucleotide sequence ID" value="NZ_BAABWH010000005.1"/>
</dbReference>
<feature type="transmembrane region" description="Helical" evidence="1">
    <location>
        <begin position="869"/>
        <end position="889"/>
    </location>
</feature>
<dbReference type="PRINTS" id="PR00702">
    <property type="entry name" value="ACRIFLAVINRP"/>
</dbReference>
<keyword evidence="3" id="KW-1185">Reference proteome</keyword>
<dbReference type="Pfam" id="PF00873">
    <property type="entry name" value="ACR_tran"/>
    <property type="match status" value="1"/>
</dbReference>
<evidence type="ECO:0000313" key="3">
    <source>
        <dbReference type="Proteomes" id="UP001481413"/>
    </source>
</evidence>
<dbReference type="SUPFAM" id="SSF82714">
    <property type="entry name" value="Multidrug efflux transporter AcrB TolC docking domain, DN and DC subdomains"/>
    <property type="match status" value="2"/>
</dbReference>
<feature type="transmembrane region" description="Helical" evidence="1">
    <location>
        <begin position="460"/>
        <end position="482"/>
    </location>
</feature>
<dbReference type="Gene3D" id="3.30.2090.10">
    <property type="entry name" value="Multidrug efflux transporter AcrB TolC docking domain, DN and DC subdomains"/>
    <property type="match status" value="2"/>
</dbReference>
<dbReference type="Gene3D" id="1.20.1640.10">
    <property type="entry name" value="Multidrug efflux transporter AcrB transmembrane domain"/>
    <property type="match status" value="2"/>
</dbReference>
<evidence type="ECO:0000256" key="1">
    <source>
        <dbReference type="SAM" id="Phobius"/>
    </source>
</evidence>
<dbReference type="EMBL" id="BAABWH010000005">
    <property type="protein sequence ID" value="GAA6145875.1"/>
    <property type="molecule type" value="Genomic_DNA"/>
</dbReference>
<keyword evidence="1" id="KW-0812">Transmembrane</keyword>
<gene>
    <name evidence="2" type="ORF">NBRC116585_19930</name>
</gene>
<dbReference type="InterPro" id="IPR027463">
    <property type="entry name" value="AcrB_DN_DC_subdom"/>
</dbReference>